<dbReference type="GO" id="GO:0009252">
    <property type="term" value="P:peptidoglycan biosynthetic process"/>
    <property type="evidence" value="ECO:0007669"/>
    <property type="project" value="TreeGrafter"/>
</dbReference>
<dbReference type="RefSeq" id="WP_284217613.1">
    <property type="nucleotide sequence ID" value="NZ_BSOT01000006.1"/>
</dbReference>
<keyword evidence="4" id="KW-0472">Membrane</keyword>
<evidence type="ECO:0000313" key="7">
    <source>
        <dbReference type="EMBL" id="GLR71256.1"/>
    </source>
</evidence>
<dbReference type="EMBL" id="BSOT01000006">
    <property type="protein sequence ID" value="GLR71256.1"/>
    <property type="molecule type" value="Genomic_DNA"/>
</dbReference>
<feature type="chain" id="PRO_5041431545" evidence="6">
    <location>
        <begin position="26"/>
        <end position="297"/>
    </location>
</feature>
<comment type="similarity">
    <text evidence="2">Belongs to the MipA/OmpV family.</text>
</comment>
<sequence length="297" mass="33925">MQALATRIKYVLLLLIVNASLPVFACENPKNCRDNEYVENNSWEFGVAIGAGVRTNPLSGGDDIPLVLIPDIAWYGDNAYFDNGELGYQWVQSNDFALETFIEINRERAFFSFWHPENIFVNSNFIEGSFPASPQDDRQNILSSTPITVENVAKRRWAVDAGIRAHKYFDHTEFNVALFYDVSGTYDGGHLEANYYYRWQIPKWAFSVNTRVTWKSESLIDYYYGVSLMDTNSFDLLYSGESTVNVGLYAKASRTINENWQWLIMASTEWLGDGMTDSPIVVESEINTVFVGLAYRF</sequence>
<accession>A0AA37SWU7</accession>
<dbReference type="InterPro" id="IPR010583">
    <property type="entry name" value="MipA"/>
</dbReference>
<evidence type="ECO:0000256" key="2">
    <source>
        <dbReference type="ARBA" id="ARBA00005722"/>
    </source>
</evidence>
<evidence type="ECO:0000256" key="6">
    <source>
        <dbReference type="SAM" id="SignalP"/>
    </source>
</evidence>
<keyword evidence="8" id="KW-1185">Reference proteome</keyword>
<reference evidence="7" key="1">
    <citation type="journal article" date="2014" name="Int. J. Syst. Evol. Microbiol.">
        <title>Complete genome sequence of Corynebacterium casei LMG S-19264T (=DSM 44701T), isolated from a smear-ripened cheese.</title>
        <authorList>
            <consortium name="US DOE Joint Genome Institute (JGI-PGF)"/>
            <person name="Walter F."/>
            <person name="Albersmeier A."/>
            <person name="Kalinowski J."/>
            <person name="Ruckert C."/>
        </authorList>
    </citation>
    <scope>NUCLEOTIDE SEQUENCE</scope>
    <source>
        <strain evidence="7">NBRC 110023</strain>
    </source>
</reference>
<evidence type="ECO:0000313" key="8">
    <source>
        <dbReference type="Proteomes" id="UP001156601"/>
    </source>
</evidence>
<evidence type="ECO:0000256" key="1">
    <source>
        <dbReference type="ARBA" id="ARBA00004442"/>
    </source>
</evidence>
<organism evidence="7 8">
    <name type="scientific">Agaribacter marinus</name>
    <dbReference type="NCBI Taxonomy" id="1431249"/>
    <lineage>
        <taxon>Bacteria</taxon>
        <taxon>Pseudomonadati</taxon>
        <taxon>Pseudomonadota</taxon>
        <taxon>Gammaproteobacteria</taxon>
        <taxon>Alteromonadales</taxon>
        <taxon>Alteromonadaceae</taxon>
        <taxon>Agaribacter</taxon>
    </lineage>
</organism>
<keyword evidence="5" id="KW-0998">Cell outer membrane</keyword>
<dbReference type="GO" id="GO:0009279">
    <property type="term" value="C:cell outer membrane"/>
    <property type="evidence" value="ECO:0007669"/>
    <property type="project" value="UniProtKB-SubCell"/>
</dbReference>
<dbReference type="AlphaFoldDB" id="A0AA37SWU7"/>
<evidence type="ECO:0000256" key="5">
    <source>
        <dbReference type="ARBA" id="ARBA00023237"/>
    </source>
</evidence>
<gene>
    <name evidence="7" type="primary">mipA</name>
    <name evidence="7" type="ORF">GCM10007852_21640</name>
</gene>
<evidence type="ECO:0000256" key="3">
    <source>
        <dbReference type="ARBA" id="ARBA00022729"/>
    </source>
</evidence>
<reference evidence="7" key="2">
    <citation type="submission" date="2023-01" db="EMBL/GenBank/DDBJ databases">
        <title>Draft genome sequence of Agaribacter marinus strain NBRC 110023.</title>
        <authorList>
            <person name="Sun Q."/>
            <person name="Mori K."/>
        </authorList>
    </citation>
    <scope>NUCLEOTIDE SEQUENCE</scope>
    <source>
        <strain evidence="7">NBRC 110023</strain>
    </source>
</reference>
<dbReference type="PANTHER" id="PTHR38776">
    <property type="entry name" value="MLTA-INTERACTING PROTEIN-RELATED"/>
    <property type="match status" value="1"/>
</dbReference>
<name>A0AA37SWU7_9ALTE</name>
<comment type="subcellular location">
    <subcellularLocation>
        <location evidence="1">Cell outer membrane</location>
    </subcellularLocation>
</comment>
<dbReference type="Pfam" id="PF06629">
    <property type="entry name" value="MipA"/>
    <property type="match status" value="1"/>
</dbReference>
<evidence type="ECO:0000256" key="4">
    <source>
        <dbReference type="ARBA" id="ARBA00023136"/>
    </source>
</evidence>
<feature type="signal peptide" evidence="6">
    <location>
        <begin position="1"/>
        <end position="25"/>
    </location>
</feature>
<keyword evidence="3 6" id="KW-0732">Signal</keyword>
<protein>
    <submittedName>
        <fullName evidence="7">Outer membrane MltA-interaction protein MipA</fullName>
    </submittedName>
</protein>
<proteinExistence type="inferred from homology"/>
<dbReference type="Proteomes" id="UP001156601">
    <property type="component" value="Unassembled WGS sequence"/>
</dbReference>
<comment type="caution">
    <text evidence="7">The sequence shown here is derived from an EMBL/GenBank/DDBJ whole genome shotgun (WGS) entry which is preliminary data.</text>
</comment>
<dbReference type="PANTHER" id="PTHR38776:SF1">
    <property type="entry name" value="MLTA-INTERACTING PROTEIN-RELATED"/>
    <property type="match status" value="1"/>
</dbReference>